<keyword evidence="2" id="KW-1185">Reference proteome</keyword>
<proteinExistence type="predicted"/>
<protein>
    <submittedName>
        <fullName evidence="1">Uncharacterized protein</fullName>
    </submittedName>
</protein>
<reference evidence="1 2" key="1">
    <citation type="journal article" date="2018" name="Front. Microbiol.">
        <title>Hydrolytic Capabilities as a Key to Environmental Success: Chitinolytic and Cellulolytic Acidobacteria From Acidic Sub-arctic Soils and Boreal Peatlands.</title>
        <authorList>
            <person name="Belova S.E."/>
            <person name="Ravin N.V."/>
            <person name="Pankratov T.A."/>
            <person name="Rakitin A.L."/>
            <person name="Ivanova A.A."/>
            <person name="Beletsky A.V."/>
            <person name="Mardanov A.V."/>
            <person name="Sinninghe Damste J.S."/>
            <person name="Dedysh S.N."/>
        </authorList>
    </citation>
    <scope>NUCLEOTIDE SEQUENCE [LARGE SCALE GENOMIC DNA]</scope>
    <source>
        <strain evidence="1 2">SBC82</strain>
    </source>
</reference>
<organism evidence="1 2">
    <name type="scientific">Acidisarcina polymorpha</name>
    <dbReference type="NCBI Taxonomy" id="2211140"/>
    <lineage>
        <taxon>Bacteria</taxon>
        <taxon>Pseudomonadati</taxon>
        <taxon>Acidobacteriota</taxon>
        <taxon>Terriglobia</taxon>
        <taxon>Terriglobales</taxon>
        <taxon>Acidobacteriaceae</taxon>
        <taxon>Acidisarcina</taxon>
    </lineage>
</organism>
<accession>A0A2Z5FYU0</accession>
<name>A0A2Z5FYU0_9BACT</name>
<evidence type="ECO:0000313" key="1">
    <source>
        <dbReference type="EMBL" id="AXC12021.1"/>
    </source>
</evidence>
<evidence type="ECO:0000313" key="2">
    <source>
        <dbReference type="Proteomes" id="UP000253606"/>
    </source>
</evidence>
<gene>
    <name evidence="1" type="ORF">ACPOL_2708</name>
</gene>
<dbReference type="EMBL" id="CP030840">
    <property type="protein sequence ID" value="AXC12021.1"/>
    <property type="molecule type" value="Genomic_DNA"/>
</dbReference>
<dbReference type="AlphaFoldDB" id="A0A2Z5FYU0"/>
<dbReference type="Proteomes" id="UP000253606">
    <property type="component" value="Chromosome"/>
</dbReference>
<dbReference type="KEGG" id="abas:ACPOL_2708"/>
<sequence length="63" mass="6853">MVEPVGAELTHERYGWTIPPVSRVGGLTPGIPPKRANAVTNVVESSRGDIDFVREDAGPWGYF</sequence>